<name>X1KZN6_9ZZZZ</name>
<protein>
    <submittedName>
        <fullName evidence="1">Uncharacterized protein</fullName>
    </submittedName>
</protein>
<comment type="caution">
    <text evidence="1">The sequence shown here is derived from an EMBL/GenBank/DDBJ whole genome shotgun (WGS) entry which is preliminary data.</text>
</comment>
<sequence>MIFEIIKLAINSLKANKLRTFLSMLGIIIGVMEEKGAGLTGNLNDQAYIPITTFMKKLSNSRFVSYYMAQANSGDEASAAVGEIEYFLTKYLEDEEQEKFNLQSQDQILDTINLVTASLSLHS</sequence>
<reference evidence="1" key="1">
    <citation type="journal article" date="2014" name="Front. Microbiol.">
        <title>High frequency of phylogenetically diverse reductive dehalogenase-homologous genes in deep subseafloor sedimentary metagenomes.</title>
        <authorList>
            <person name="Kawai M."/>
            <person name="Futagami T."/>
            <person name="Toyoda A."/>
            <person name="Takaki Y."/>
            <person name="Nishi S."/>
            <person name="Hori S."/>
            <person name="Arai W."/>
            <person name="Tsubouchi T."/>
            <person name="Morono Y."/>
            <person name="Uchiyama I."/>
            <person name="Ito T."/>
            <person name="Fujiyama A."/>
            <person name="Inagaki F."/>
            <person name="Takami H."/>
        </authorList>
    </citation>
    <scope>NUCLEOTIDE SEQUENCE</scope>
    <source>
        <strain evidence="1">Expedition CK06-06</strain>
    </source>
</reference>
<dbReference type="EMBL" id="BARV01007747">
    <property type="protein sequence ID" value="GAI12188.1"/>
    <property type="molecule type" value="Genomic_DNA"/>
</dbReference>
<proteinExistence type="predicted"/>
<dbReference type="AlphaFoldDB" id="X1KZN6"/>
<evidence type="ECO:0000313" key="1">
    <source>
        <dbReference type="EMBL" id="GAI12188.1"/>
    </source>
</evidence>
<accession>X1KZN6</accession>
<organism evidence="1">
    <name type="scientific">marine sediment metagenome</name>
    <dbReference type="NCBI Taxonomy" id="412755"/>
    <lineage>
        <taxon>unclassified sequences</taxon>
        <taxon>metagenomes</taxon>
        <taxon>ecological metagenomes</taxon>
    </lineage>
</organism>
<gene>
    <name evidence="1" type="ORF">S06H3_15723</name>
</gene>